<keyword evidence="5" id="KW-1185">Reference proteome</keyword>
<comment type="similarity">
    <text evidence="1">Belongs to the multicopper oxidase family.</text>
</comment>
<organism evidence="4 5">
    <name type="scientific">Lithospermum erythrorhizon</name>
    <name type="common">Purple gromwell</name>
    <name type="synonym">Lithospermum officinale var. erythrorhizon</name>
    <dbReference type="NCBI Taxonomy" id="34254"/>
    <lineage>
        <taxon>Eukaryota</taxon>
        <taxon>Viridiplantae</taxon>
        <taxon>Streptophyta</taxon>
        <taxon>Embryophyta</taxon>
        <taxon>Tracheophyta</taxon>
        <taxon>Spermatophyta</taxon>
        <taxon>Magnoliopsida</taxon>
        <taxon>eudicotyledons</taxon>
        <taxon>Gunneridae</taxon>
        <taxon>Pentapetalae</taxon>
        <taxon>asterids</taxon>
        <taxon>lamiids</taxon>
        <taxon>Boraginales</taxon>
        <taxon>Boraginaceae</taxon>
        <taxon>Boraginoideae</taxon>
        <taxon>Lithospermeae</taxon>
        <taxon>Lithospermum</taxon>
    </lineage>
</organism>
<evidence type="ECO:0000256" key="2">
    <source>
        <dbReference type="SAM" id="SignalP"/>
    </source>
</evidence>
<sequence length="86" mass="9780">MGGYKILNSLIKVVSLLFLLHCVNGEDPYRFYNWKVTYGNIYPLGVKQQGILINGMFPGPQISCVTNDNLIISVHNHLNEPFLISW</sequence>
<evidence type="ECO:0000313" key="5">
    <source>
        <dbReference type="Proteomes" id="UP001454036"/>
    </source>
</evidence>
<evidence type="ECO:0000256" key="1">
    <source>
        <dbReference type="ARBA" id="ARBA00010609"/>
    </source>
</evidence>
<evidence type="ECO:0000313" key="4">
    <source>
        <dbReference type="EMBL" id="GAA0165755.1"/>
    </source>
</evidence>
<comment type="caution">
    <text evidence="4">The sequence shown here is derived from an EMBL/GenBank/DDBJ whole genome shotgun (WGS) entry which is preliminary data.</text>
</comment>
<dbReference type="EMBL" id="BAABME010005482">
    <property type="protein sequence ID" value="GAA0165755.1"/>
    <property type="molecule type" value="Genomic_DNA"/>
</dbReference>
<dbReference type="AlphaFoldDB" id="A0AAV3QSB3"/>
<keyword evidence="2" id="KW-0732">Signal</keyword>
<dbReference type="Gene3D" id="2.60.40.420">
    <property type="entry name" value="Cupredoxins - blue copper proteins"/>
    <property type="match status" value="1"/>
</dbReference>
<protein>
    <submittedName>
        <fullName evidence="4">Oxidase</fullName>
    </submittedName>
</protein>
<feature type="chain" id="PRO_5043472580" evidence="2">
    <location>
        <begin position="26"/>
        <end position="86"/>
    </location>
</feature>
<feature type="signal peptide" evidence="2">
    <location>
        <begin position="1"/>
        <end position="25"/>
    </location>
</feature>
<dbReference type="SUPFAM" id="SSF49503">
    <property type="entry name" value="Cupredoxins"/>
    <property type="match status" value="1"/>
</dbReference>
<name>A0AAV3QSB3_LITER</name>
<proteinExistence type="inferred from homology"/>
<dbReference type="InterPro" id="IPR008972">
    <property type="entry name" value="Cupredoxin"/>
</dbReference>
<reference evidence="4 5" key="1">
    <citation type="submission" date="2024-01" db="EMBL/GenBank/DDBJ databases">
        <title>The complete chloroplast genome sequence of Lithospermum erythrorhizon: insights into the phylogenetic relationship among Boraginaceae species and the maternal lineages of purple gromwells.</title>
        <authorList>
            <person name="Okada T."/>
            <person name="Watanabe K."/>
        </authorList>
    </citation>
    <scope>NUCLEOTIDE SEQUENCE [LARGE SCALE GENOMIC DNA]</scope>
</reference>
<feature type="domain" description="Plastocyanin-like" evidence="3">
    <location>
        <begin position="36"/>
        <end position="86"/>
    </location>
</feature>
<dbReference type="InterPro" id="IPR011707">
    <property type="entry name" value="Cu-oxidase-like_N"/>
</dbReference>
<dbReference type="Pfam" id="PF07732">
    <property type="entry name" value="Cu-oxidase_3"/>
    <property type="match status" value="1"/>
</dbReference>
<dbReference type="GO" id="GO:0005507">
    <property type="term" value="F:copper ion binding"/>
    <property type="evidence" value="ECO:0007669"/>
    <property type="project" value="InterPro"/>
</dbReference>
<accession>A0AAV3QSB3</accession>
<dbReference type="Proteomes" id="UP001454036">
    <property type="component" value="Unassembled WGS sequence"/>
</dbReference>
<evidence type="ECO:0000259" key="3">
    <source>
        <dbReference type="Pfam" id="PF07732"/>
    </source>
</evidence>
<gene>
    <name evidence="4" type="ORF">LIER_21077</name>
</gene>